<protein>
    <submittedName>
        <fullName evidence="1">Uncharacterized protein</fullName>
    </submittedName>
</protein>
<reference evidence="2" key="1">
    <citation type="journal article" date="2017" name="bioRxiv">
        <title>Comparative analysis of the genomes of Stylophora pistillata and Acropora digitifera provides evidence for extensive differences between species of corals.</title>
        <authorList>
            <person name="Voolstra C.R."/>
            <person name="Li Y."/>
            <person name="Liew Y.J."/>
            <person name="Baumgarten S."/>
            <person name="Zoccola D."/>
            <person name="Flot J.-F."/>
            <person name="Tambutte S."/>
            <person name="Allemand D."/>
            <person name="Aranda M."/>
        </authorList>
    </citation>
    <scope>NUCLEOTIDE SEQUENCE [LARGE SCALE GENOMIC DNA]</scope>
</reference>
<keyword evidence="2" id="KW-1185">Reference proteome</keyword>
<dbReference type="AlphaFoldDB" id="A0A2B4S9H4"/>
<dbReference type="Proteomes" id="UP000225706">
    <property type="component" value="Unassembled WGS sequence"/>
</dbReference>
<comment type="caution">
    <text evidence="1">The sequence shown here is derived from an EMBL/GenBank/DDBJ whole genome shotgun (WGS) entry which is preliminary data.</text>
</comment>
<dbReference type="OrthoDB" id="10021290at2759"/>
<name>A0A2B4S9H4_STYPI</name>
<proteinExistence type="predicted"/>
<dbReference type="EMBL" id="LSMT01000123">
    <property type="protein sequence ID" value="PFX26531.1"/>
    <property type="molecule type" value="Genomic_DNA"/>
</dbReference>
<sequence>MAKKPWDTITHPKERNPEFLMGYQTLSEGEINQMVDRLYIPDWTNRNERKQAPINRTTKVEVHEMEDDDIEKMVERLTKDGEKKATDRNRTGAMKEQENLHRRLDQTNDLLLYHHRNRESELRQRDKLATKLKLIEESARSCAYKCGRESSKTKRTRPEKASRGDNLRSFAKWRKQLQIVLDALDVAMEYLHGVNTRRARRAIVELQELKDDITASLIETSRLMSSDEEAKTVSGDHDLRASKRSLEAIVNEAEYIRRVSHNLSAEMKNELQGLKSECVAMAKDLVALNRILEEQKRELIE</sequence>
<organism evidence="1 2">
    <name type="scientific">Stylophora pistillata</name>
    <name type="common">Smooth cauliflower coral</name>
    <dbReference type="NCBI Taxonomy" id="50429"/>
    <lineage>
        <taxon>Eukaryota</taxon>
        <taxon>Metazoa</taxon>
        <taxon>Cnidaria</taxon>
        <taxon>Anthozoa</taxon>
        <taxon>Hexacorallia</taxon>
        <taxon>Scleractinia</taxon>
        <taxon>Astrocoeniina</taxon>
        <taxon>Pocilloporidae</taxon>
        <taxon>Stylophora</taxon>
    </lineage>
</organism>
<evidence type="ECO:0000313" key="1">
    <source>
        <dbReference type="EMBL" id="PFX26531.1"/>
    </source>
</evidence>
<gene>
    <name evidence="1" type="ORF">AWC38_SpisGene8789</name>
</gene>
<accession>A0A2B4S9H4</accession>
<evidence type="ECO:0000313" key="2">
    <source>
        <dbReference type="Proteomes" id="UP000225706"/>
    </source>
</evidence>